<dbReference type="AlphaFoldDB" id="A0A7X2MZP0"/>
<keyword evidence="1" id="KW-0472">Membrane</keyword>
<accession>A0A7X2MZP0</accession>
<organism evidence="2 3">
    <name type="scientific">Inconstantimicrobium porci</name>
    <dbReference type="NCBI Taxonomy" id="2652291"/>
    <lineage>
        <taxon>Bacteria</taxon>
        <taxon>Bacillati</taxon>
        <taxon>Bacillota</taxon>
        <taxon>Clostridia</taxon>
        <taxon>Eubacteriales</taxon>
        <taxon>Clostridiaceae</taxon>
        <taxon>Inconstantimicrobium</taxon>
    </lineage>
</organism>
<evidence type="ECO:0000313" key="3">
    <source>
        <dbReference type="Proteomes" id="UP000460287"/>
    </source>
</evidence>
<feature type="transmembrane region" description="Helical" evidence="1">
    <location>
        <begin position="6"/>
        <end position="24"/>
    </location>
</feature>
<dbReference type="Proteomes" id="UP000460287">
    <property type="component" value="Unassembled WGS sequence"/>
</dbReference>
<protein>
    <recommendedName>
        <fullName evidence="4">Peptidase M50 domain-containing protein</fullName>
    </recommendedName>
</protein>
<dbReference type="EMBL" id="VULX01000021">
    <property type="protein sequence ID" value="MSR92034.1"/>
    <property type="molecule type" value="Genomic_DNA"/>
</dbReference>
<name>A0A7X2MZP0_9CLOT</name>
<keyword evidence="1" id="KW-1133">Transmembrane helix</keyword>
<feature type="transmembrane region" description="Helical" evidence="1">
    <location>
        <begin position="118"/>
        <end position="139"/>
    </location>
</feature>
<gene>
    <name evidence="2" type="ORF">FYJ33_11685</name>
</gene>
<evidence type="ECO:0008006" key="4">
    <source>
        <dbReference type="Google" id="ProtNLM"/>
    </source>
</evidence>
<keyword evidence="1" id="KW-0812">Transmembrane</keyword>
<sequence length="166" mass="18691">MADRLKYFTIFATMFLVMPIYTLFHELGHAIFALLFTDDNVDIVIGESEAKIGSLKLKRINICFHNLITYYGICCCGEIKKESNKKLKRILISLGGPLVSAIFAGIGLLMYYYTSGSFINRIFNGITWSALIQLFMTIIPMKYKSGSYNGMISDGKRIMNVLKGKA</sequence>
<evidence type="ECO:0000256" key="1">
    <source>
        <dbReference type="SAM" id="Phobius"/>
    </source>
</evidence>
<evidence type="ECO:0000313" key="2">
    <source>
        <dbReference type="EMBL" id="MSR92034.1"/>
    </source>
</evidence>
<proteinExistence type="predicted"/>
<keyword evidence="3" id="KW-1185">Reference proteome</keyword>
<dbReference type="RefSeq" id="WP_154531933.1">
    <property type="nucleotide sequence ID" value="NZ_VULX01000021.1"/>
</dbReference>
<reference evidence="2 3" key="1">
    <citation type="submission" date="2019-08" db="EMBL/GenBank/DDBJ databases">
        <title>In-depth cultivation of the pig gut microbiome towards novel bacterial diversity and tailored functional studies.</title>
        <authorList>
            <person name="Wylensek D."/>
            <person name="Hitch T.C.A."/>
            <person name="Clavel T."/>
        </authorList>
    </citation>
    <scope>NUCLEOTIDE SEQUENCE [LARGE SCALE GENOMIC DNA]</scope>
    <source>
        <strain evidence="2 3">WCA-383-APC-5B</strain>
    </source>
</reference>
<comment type="caution">
    <text evidence="2">The sequence shown here is derived from an EMBL/GenBank/DDBJ whole genome shotgun (WGS) entry which is preliminary data.</text>
</comment>
<feature type="transmembrane region" description="Helical" evidence="1">
    <location>
        <begin position="90"/>
        <end position="112"/>
    </location>
</feature>